<evidence type="ECO:0000256" key="1">
    <source>
        <dbReference type="ARBA" id="ARBA00022729"/>
    </source>
</evidence>
<dbReference type="Pfam" id="PF13505">
    <property type="entry name" value="OMP_b-brl"/>
    <property type="match status" value="1"/>
</dbReference>
<feature type="chain" id="PRO_5015698866" description="Outer membrane protein beta-barrel domain-containing protein" evidence="2">
    <location>
        <begin position="26"/>
        <end position="200"/>
    </location>
</feature>
<dbReference type="OrthoDB" id="6362488at2"/>
<dbReference type="InterPro" id="IPR011250">
    <property type="entry name" value="OMP/PagP_B-barrel"/>
</dbReference>
<dbReference type="SUPFAM" id="SSF56925">
    <property type="entry name" value="OMPA-like"/>
    <property type="match status" value="1"/>
</dbReference>
<keyword evidence="5" id="KW-1185">Reference proteome</keyword>
<dbReference type="RefSeq" id="WP_106765714.1">
    <property type="nucleotide sequence ID" value="NZ_PXNP01000111.1"/>
</dbReference>
<proteinExistence type="predicted"/>
<protein>
    <recommendedName>
        <fullName evidence="3">Outer membrane protein beta-barrel domain-containing protein</fullName>
    </recommendedName>
</protein>
<reference evidence="4 5" key="1">
    <citation type="submission" date="2018-03" db="EMBL/GenBank/DDBJ databases">
        <title>Marinobacter brunus sp. nov., a marine bacterium of Gamma-proteobacteria isolated from the surface seawater of the South China Sea.</title>
        <authorList>
            <person name="Cheng H."/>
            <person name="Wu Y.-H."/>
            <person name="Xamxidin M."/>
            <person name="Xu X.-W."/>
        </authorList>
    </citation>
    <scope>NUCLEOTIDE SEQUENCE [LARGE SCALE GENOMIC DNA]</scope>
    <source>
        <strain evidence="4 5">NH169-3</strain>
    </source>
</reference>
<dbReference type="EMBL" id="PXNP01000111">
    <property type="protein sequence ID" value="PSF04559.1"/>
    <property type="molecule type" value="Genomic_DNA"/>
</dbReference>
<dbReference type="Proteomes" id="UP000239866">
    <property type="component" value="Unassembled WGS sequence"/>
</dbReference>
<evidence type="ECO:0000256" key="2">
    <source>
        <dbReference type="SAM" id="SignalP"/>
    </source>
</evidence>
<gene>
    <name evidence="4" type="ORF">C7H09_19465</name>
</gene>
<name>A0A2T1K333_9GAMM</name>
<evidence type="ECO:0000259" key="3">
    <source>
        <dbReference type="Pfam" id="PF13505"/>
    </source>
</evidence>
<evidence type="ECO:0000313" key="4">
    <source>
        <dbReference type="EMBL" id="PSF04559.1"/>
    </source>
</evidence>
<dbReference type="InterPro" id="IPR027385">
    <property type="entry name" value="Beta-barrel_OMP"/>
</dbReference>
<feature type="domain" description="Outer membrane protein beta-barrel" evidence="3">
    <location>
        <begin position="12"/>
        <end position="200"/>
    </location>
</feature>
<comment type="caution">
    <text evidence="4">The sequence shown here is derived from an EMBL/GenBank/DDBJ whole genome shotgun (WGS) entry which is preliminary data.</text>
</comment>
<organism evidence="4 5">
    <name type="scientific">Marinobacter fuscus</name>
    <dbReference type="NCBI Taxonomy" id="2109942"/>
    <lineage>
        <taxon>Bacteria</taxon>
        <taxon>Pseudomonadati</taxon>
        <taxon>Pseudomonadota</taxon>
        <taxon>Gammaproteobacteria</taxon>
        <taxon>Pseudomonadales</taxon>
        <taxon>Marinobacteraceae</taxon>
        <taxon>Marinobacter</taxon>
    </lineage>
</organism>
<dbReference type="AlphaFoldDB" id="A0A2T1K333"/>
<accession>A0A2T1K333</accession>
<evidence type="ECO:0000313" key="5">
    <source>
        <dbReference type="Proteomes" id="UP000239866"/>
    </source>
</evidence>
<feature type="signal peptide" evidence="2">
    <location>
        <begin position="1"/>
        <end position="25"/>
    </location>
</feature>
<keyword evidence="1 2" id="KW-0732">Signal</keyword>
<sequence>MNKALSRSLGTGLLLCSVFGTTAFAEDAPRSDKNYAGLLITAIEHRSVGTPAEDGWGQAGTVVIGGHLNKLIHAEVRLGAGYADADITGGDLALAVDYFGSWYMGIHYPLGHLGNVYLQAGFSHISGEAKLANAEEDNNARFRMLEGDYPGSGFSVSWLAGIDLELMPDTYLVLEAGKLFEDTDSGVNAFQFSSGFRYEF</sequence>